<dbReference type="Proteomes" id="UP000076167">
    <property type="component" value="Unassembled WGS sequence"/>
</dbReference>
<accession>A0ABR5Y5F2</accession>
<comment type="caution">
    <text evidence="1">The sequence shown here is derived from an EMBL/GenBank/DDBJ whole genome shotgun (WGS) entry which is preliminary data.</text>
</comment>
<name>A0ABR5Y5F2_9PROT</name>
<dbReference type="EMBL" id="LPXL01000010">
    <property type="protein sequence ID" value="KZD05699.1"/>
    <property type="molecule type" value="Genomic_DNA"/>
</dbReference>
<evidence type="ECO:0000313" key="1">
    <source>
        <dbReference type="EMBL" id="KZD05699.1"/>
    </source>
</evidence>
<protein>
    <submittedName>
        <fullName evidence="1">Uncharacterized protein</fullName>
    </submittedName>
</protein>
<organism evidence="1 2">
    <name type="scientific">Thalassospira xiamenensis</name>
    <dbReference type="NCBI Taxonomy" id="220697"/>
    <lineage>
        <taxon>Bacteria</taxon>
        <taxon>Pseudomonadati</taxon>
        <taxon>Pseudomonadota</taxon>
        <taxon>Alphaproteobacteria</taxon>
        <taxon>Rhodospirillales</taxon>
        <taxon>Thalassospiraceae</taxon>
        <taxon>Thalassospira</taxon>
    </lineage>
</organism>
<reference evidence="1 2" key="1">
    <citation type="submission" date="2015-12" db="EMBL/GenBank/DDBJ databases">
        <title>Genome sequence of Thalassospira xiamenensis MCCC 1A03005.</title>
        <authorList>
            <person name="Lu L."/>
            <person name="Lai Q."/>
            <person name="Shao Z."/>
            <person name="Qian P."/>
        </authorList>
    </citation>
    <scope>NUCLEOTIDE SEQUENCE [LARGE SCALE GENOMIC DNA]</scope>
    <source>
        <strain evidence="1 2">MCCC 1A03005</strain>
    </source>
</reference>
<dbReference type="RefSeq" id="WP_063093188.1">
    <property type="nucleotide sequence ID" value="NZ_JAINWB010000019.1"/>
</dbReference>
<keyword evidence="2" id="KW-1185">Reference proteome</keyword>
<evidence type="ECO:0000313" key="2">
    <source>
        <dbReference type="Proteomes" id="UP000076167"/>
    </source>
</evidence>
<proteinExistence type="predicted"/>
<sequence>MFGRLVRLSSRIREKGLSWFFLQLKSEWRYPHTIVGLRVQSARKRLNPLYLYKVFSRAFGKGSRRFVAVYDLAVKPVTFDFAVFLAIAEMYRKQHSYDGYVVLFVPGPNDGLRAEVDSYEGVVPLASRKWRFSHILMPMLDFAPHCLGHYVAETRRAAAEYLSSRNLSTFPLNYDVAYPATVPRNAWRAYLTPENTPRVFSATSQAIGYVKQWLGGRGLNVSKLISVTIRDYGYGNDRNSNLSEWYRFADYVMGKGYDVVFIPDVENAMLSPVNKDYVVFDQASWNLHLRVALYQISYLNMFVNAGPAALCYLSEAPYIMAKIITENVGQSSKESLEDQGYSYLCTPEFATYKQLWAWHDDCFTNLKATFEQYVIERSKRGE</sequence>
<gene>
    <name evidence="1" type="ORF">AUP40_11875</name>
</gene>